<dbReference type="Proteomes" id="UP000184731">
    <property type="component" value="Chromosome"/>
</dbReference>
<dbReference type="Gene3D" id="3.90.245.10">
    <property type="entry name" value="Ribonucleoside hydrolase-like"/>
    <property type="match status" value="1"/>
</dbReference>
<dbReference type="GO" id="GO:0008477">
    <property type="term" value="F:purine nucleosidase activity"/>
    <property type="evidence" value="ECO:0007669"/>
    <property type="project" value="TreeGrafter"/>
</dbReference>
<protein>
    <recommendedName>
        <fullName evidence="3">Inosine/uridine-preferring nucleoside hydrolase domain-containing protein</fullName>
    </recommendedName>
</protein>
<keyword evidence="5" id="KW-1185">Reference proteome</keyword>
<evidence type="ECO:0000256" key="1">
    <source>
        <dbReference type="ARBA" id="ARBA00022801"/>
    </source>
</evidence>
<dbReference type="KEGG" id="saqi:AXG55_05685"/>
<accession>A0A1L4CZP0</accession>
<evidence type="ECO:0000313" key="4">
    <source>
        <dbReference type="EMBL" id="APJ03422.1"/>
    </source>
</evidence>
<gene>
    <name evidence="4" type="ORF">AXG55_05685</name>
</gene>
<keyword evidence="1" id="KW-0378">Hydrolase</keyword>
<dbReference type="PANTHER" id="PTHR12304:SF46">
    <property type="entry name" value="INOSINE-ADENOSINE-GUANOSINE-NUCLEOSIDE HYDROLASE"/>
    <property type="match status" value="1"/>
</dbReference>
<dbReference type="Pfam" id="PF01156">
    <property type="entry name" value="IU_nuc_hydro"/>
    <property type="match status" value="1"/>
</dbReference>
<name>A0A1L4CZP0_9BACT</name>
<dbReference type="InterPro" id="IPR036452">
    <property type="entry name" value="Ribo_hydro-like"/>
</dbReference>
<dbReference type="GO" id="GO:0005829">
    <property type="term" value="C:cytosol"/>
    <property type="evidence" value="ECO:0007669"/>
    <property type="project" value="TreeGrafter"/>
</dbReference>
<dbReference type="EMBL" id="CP017834">
    <property type="protein sequence ID" value="APJ03422.1"/>
    <property type="molecule type" value="Genomic_DNA"/>
</dbReference>
<dbReference type="RefSeq" id="WP_148697153.1">
    <property type="nucleotide sequence ID" value="NZ_CP017834.1"/>
</dbReference>
<dbReference type="GO" id="GO:0006152">
    <property type="term" value="P:purine nucleoside catabolic process"/>
    <property type="evidence" value="ECO:0007669"/>
    <property type="project" value="TreeGrafter"/>
</dbReference>
<dbReference type="STRING" id="1915309.AXG55_05685"/>
<dbReference type="InterPro" id="IPR023186">
    <property type="entry name" value="IUNH"/>
</dbReference>
<organism evidence="4 5">
    <name type="scientific">Silvanigrella aquatica</name>
    <dbReference type="NCBI Taxonomy" id="1915309"/>
    <lineage>
        <taxon>Bacteria</taxon>
        <taxon>Pseudomonadati</taxon>
        <taxon>Bdellovibrionota</taxon>
        <taxon>Oligoflexia</taxon>
        <taxon>Silvanigrellales</taxon>
        <taxon>Silvanigrellaceae</taxon>
        <taxon>Silvanigrella</taxon>
    </lineage>
</organism>
<evidence type="ECO:0000259" key="3">
    <source>
        <dbReference type="Pfam" id="PF01156"/>
    </source>
</evidence>
<dbReference type="InterPro" id="IPR001910">
    <property type="entry name" value="Inosine/uridine_hydrolase_dom"/>
</dbReference>
<reference evidence="4 5" key="1">
    <citation type="submission" date="2016-10" db="EMBL/GenBank/DDBJ databases">
        <title>Silvanigrella aquatica sp. nov., isolated from a freshwater lake located in the Black Forest, Germany, description of Silvanigrellaceae fam. nov., Silvanigrellales ord. nov., reclassification of the order Bdellovibrionales in the class Oligoflexia, reclassification of the families Bacteriovoracaceae and Halobacteriovoraceae in the new order Bacteriovoracales ord. nov., and reclassification of the family Pseudobacteriovoracaceae in the order Oligoflexiales.</title>
        <authorList>
            <person name="Hahn M.W."/>
            <person name="Schmidt J."/>
            <person name="Koll U."/>
            <person name="Rohde M."/>
            <person name="Verbag S."/>
            <person name="Pitt A."/>
            <person name="Nakai R."/>
            <person name="Naganuma T."/>
            <person name="Lang E."/>
        </authorList>
    </citation>
    <scope>NUCLEOTIDE SEQUENCE [LARGE SCALE GENOMIC DNA]</scope>
    <source>
        <strain evidence="4 5">MWH-Nonnen-W8red</strain>
    </source>
</reference>
<dbReference type="PANTHER" id="PTHR12304">
    <property type="entry name" value="INOSINE-URIDINE PREFERRING NUCLEOSIDE HYDROLASE"/>
    <property type="match status" value="1"/>
</dbReference>
<keyword evidence="2" id="KW-0326">Glycosidase</keyword>
<proteinExistence type="predicted"/>
<dbReference type="AlphaFoldDB" id="A0A1L4CZP0"/>
<evidence type="ECO:0000256" key="2">
    <source>
        <dbReference type="ARBA" id="ARBA00023295"/>
    </source>
</evidence>
<dbReference type="OrthoDB" id="9797882at2"/>
<dbReference type="SUPFAM" id="SSF53590">
    <property type="entry name" value="Nucleoside hydrolase"/>
    <property type="match status" value="1"/>
</dbReference>
<sequence>MFNLLKKLQTFIFIFCFSFYNYAFSYEKNKFDLIIDTDAAIDDWLAVLYSLNQEKKSNLLGITIAATGEAHCKPAQINIANLIYLAGKEKKQIPISCGDSVPLEGFHTFPDKWRIDSDTMNNIIIQKNPNPNILAQHAVEWLHETLNKNSNPVVILSIGPLTNIGQLIKKYPEVTKKVKRIYIMGGAIYVKGNLIIPNITESLKNKYAEWNIWVDPLAAKIVMNSDIPLSLVTLDATNQVQVTRDFMKTLKKNMKSKAANFYADILDKNLEFVDSGEYYFWDILTAASMYFPFCTEKKTSLDVITQYESNTNGYDQIKSFGKEFNLALEQFKDNMQNRQAFEQLESGRTLVLKTRENKKLQKFCTKVSEKQFKKSLIETLNYSN</sequence>
<evidence type="ECO:0000313" key="5">
    <source>
        <dbReference type="Proteomes" id="UP000184731"/>
    </source>
</evidence>
<feature type="domain" description="Inosine/uridine-preferring nucleoside hydrolase" evidence="3">
    <location>
        <begin position="33"/>
        <end position="373"/>
    </location>
</feature>